<dbReference type="AlphaFoldDB" id="A0A922SF65"/>
<proteinExistence type="predicted"/>
<name>A0A922SF65_SPOEX</name>
<protein>
    <submittedName>
        <fullName evidence="1">Uncharacterized protein</fullName>
    </submittedName>
</protein>
<dbReference type="EMBL" id="JACEFF010000552">
    <property type="protein sequence ID" value="KAH9635435.1"/>
    <property type="molecule type" value="Genomic_DNA"/>
</dbReference>
<evidence type="ECO:0000313" key="2">
    <source>
        <dbReference type="Proteomes" id="UP000814243"/>
    </source>
</evidence>
<comment type="caution">
    <text evidence="1">The sequence shown here is derived from an EMBL/GenBank/DDBJ whole genome shotgun (WGS) entry which is preliminary data.</text>
</comment>
<organism evidence="1 2">
    <name type="scientific">Spodoptera exigua</name>
    <name type="common">Beet armyworm</name>
    <name type="synonym">Noctua fulgens</name>
    <dbReference type="NCBI Taxonomy" id="7107"/>
    <lineage>
        <taxon>Eukaryota</taxon>
        <taxon>Metazoa</taxon>
        <taxon>Ecdysozoa</taxon>
        <taxon>Arthropoda</taxon>
        <taxon>Hexapoda</taxon>
        <taxon>Insecta</taxon>
        <taxon>Pterygota</taxon>
        <taxon>Neoptera</taxon>
        <taxon>Endopterygota</taxon>
        <taxon>Lepidoptera</taxon>
        <taxon>Glossata</taxon>
        <taxon>Ditrysia</taxon>
        <taxon>Noctuoidea</taxon>
        <taxon>Noctuidae</taxon>
        <taxon>Amphipyrinae</taxon>
        <taxon>Spodoptera</taxon>
    </lineage>
</organism>
<dbReference type="Proteomes" id="UP000814243">
    <property type="component" value="Unassembled WGS sequence"/>
</dbReference>
<reference evidence="1" key="1">
    <citation type="journal article" date="2021" name="G3 (Bethesda)">
        <title>Genome and transcriptome analysis of the beet armyworm Spodoptera exigua reveals targets for pest control. .</title>
        <authorList>
            <person name="Simon S."/>
            <person name="Breeschoten T."/>
            <person name="Jansen H.J."/>
            <person name="Dirks R.P."/>
            <person name="Schranz M.E."/>
            <person name="Ros V.I.D."/>
        </authorList>
    </citation>
    <scope>NUCLEOTIDE SEQUENCE</scope>
    <source>
        <strain evidence="1">TB_SE_WUR_2020</strain>
    </source>
</reference>
<gene>
    <name evidence="1" type="ORF">HF086_006372</name>
</gene>
<accession>A0A922SF65</accession>
<evidence type="ECO:0000313" key="1">
    <source>
        <dbReference type="EMBL" id="KAH9635435.1"/>
    </source>
</evidence>
<sequence length="144" mass="16915">MDYLKTNFPSQPEATKYPDSLQPSLYQPIFEQEVNGSEQAHPSRLFTFLLYFRAVDGGLCEGREACGELGVGVGEPCRGEGKKVREARPERLQKVVKFVVMQLFFKLWLTRWKRIVFLRDYKRYTETKDQPTSLGSRRRYQNHF</sequence>